<dbReference type="InterPro" id="IPR011886">
    <property type="entry name" value="NapH_MauN"/>
</dbReference>
<keyword evidence="8" id="KW-0812">Transmembrane</keyword>
<dbReference type="Pfam" id="PF12801">
    <property type="entry name" value="Fer4_5"/>
    <property type="match status" value="2"/>
</dbReference>
<dbReference type="InterPro" id="IPR017900">
    <property type="entry name" value="4Fe4S_Fe_S_CS"/>
</dbReference>
<keyword evidence="5" id="KW-0249">Electron transport</keyword>
<comment type="caution">
    <text evidence="10">The sequence shown here is derived from an EMBL/GenBank/DDBJ whole genome shotgun (WGS) entry which is preliminary data.</text>
</comment>
<dbReference type="RefSeq" id="WP_379028646.1">
    <property type="nucleotide sequence ID" value="NZ_JBHRXE010000013.1"/>
</dbReference>
<dbReference type="Proteomes" id="UP001595596">
    <property type="component" value="Unassembled WGS sequence"/>
</dbReference>
<dbReference type="PANTHER" id="PTHR30176:SF3">
    <property type="entry name" value="FERREDOXIN-TYPE PROTEIN NAPH"/>
    <property type="match status" value="1"/>
</dbReference>
<name>A0ABV7RZV7_9RHOB</name>
<dbReference type="SUPFAM" id="SSF54862">
    <property type="entry name" value="4Fe-4S ferredoxins"/>
    <property type="match status" value="1"/>
</dbReference>
<dbReference type="InterPro" id="IPR051684">
    <property type="entry name" value="Electron_Trans/Redox"/>
</dbReference>
<dbReference type="Pfam" id="PF12838">
    <property type="entry name" value="Fer4_7"/>
    <property type="match status" value="1"/>
</dbReference>
<evidence type="ECO:0000256" key="7">
    <source>
        <dbReference type="ARBA" id="ARBA00023014"/>
    </source>
</evidence>
<feature type="domain" description="4Fe-4S ferredoxin-type" evidence="9">
    <location>
        <begin position="251"/>
        <end position="280"/>
    </location>
</feature>
<feature type="transmembrane region" description="Helical" evidence="8">
    <location>
        <begin position="71"/>
        <end position="100"/>
    </location>
</feature>
<dbReference type="PANTHER" id="PTHR30176">
    <property type="entry name" value="FERREDOXIN-TYPE PROTEIN NAPH"/>
    <property type="match status" value="1"/>
</dbReference>
<dbReference type="Gene3D" id="3.30.70.20">
    <property type="match status" value="1"/>
</dbReference>
<organism evidence="10 11">
    <name type="scientific">Paracoccus simplex</name>
    <dbReference type="NCBI Taxonomy" id="2086346"/>
    <lineage>
        <taxon>Bacteria</taxon>
        <taxon>Pseudomonadati</taxon>
        <taxon>Pseudomonadota</taxon>
        <taxon>Alphaproteobacteria</taxon>
        <taxon>Rhodobacterales</taxon>
        <taxon>Paracoccaceae</taxon>
        <taxon>Paracoccus</taxon>
    </lineage>
</organism>
<feature type="transmembrane region" description="Helical" evidence="8">
    <location>
        <begin position="170"/>
        <end position="192"/>
    </location>
</feature>
<evidence type="ECO:0000259" key="9">
    <source>
        <dbReference type="PROSITE" id="PS51379"/>
    </source>
</evidence>
<dbReference type="InterPro" id="IPR017896">
    <property type="entry name" value="4Fe4S_Fe-S-bd"/>
</dbReference>
<dbReference type="EMBL" id="JBHRXE010000013">
    <property type="protein sequence ID" value="MFC3569067.1"/>
    <property type="molecule type" value="Genomic_DNA"/>
</dbReference>
<reference evidence="11" key="1">
    <citation type="journal article" date="2019" name="Int. J. Syst. Evol. Microbiol.">
        <title>The Global Catalogue of Microorganisms (GCM) 10K type strain sequencing project: providing services to taxonomists for standard genome sequencing and annotation.</title>
        <authorList>
            <consortium name="The Broad Institute Genomics Platform"/>
            <consortium name="The Broad Institute Genome Sequencing Center for Infectious Disease"/>
            <person name="Wu L."/>
            <person name="Ma J."/>
        </authorList>
    </citation>
    <scope>NUCLEOTIDE SEQUENCE [LARGE SCALE GENOMIC DNA]</scope>
    <source>
        <strain evidence="11">VKM B-3226</strain>
    </source>
</reference>
<keyword evidence="11" id="KW-1185">Reference proteome</keyword>
<evidence type="ECO:0000256" key="2">
    <source>
        <dbReference type="ARBA" id="ARBA00022485"/>
    </source>
</evidence>
<feature type="domain" description="4Fe-4S ferredoxin-type" evidence="9">
    <location>
        <begin position="217"/>
        <end position="248"/>
    </location>
</feature>
<keyword evidence="8" id="KW-0472">Membrane</keyword>
<sequence>MIGPLISENRRLSVAARGWLRSHKWWLMRRLTQVSLLGLFMLGPWLGIWIARGNFAASDIAGLVTLADPYILVQGLFGGTSPAWPVLSGAILIALAYLVLGGRAYCGWVCPVNVVTDTAFWLREKTGLTRDRKLDRRTRLFILAGTLLASFLTGAAAWEFVNPVSLLQRAFISGIGLGWAIILAVFLLDLFVSRRAWCSHLCPVGAFYGLIGRFSLVRVSAARRDACTDCGACFNICPEPHVIVPALKGKASPLILSGDCQNCGGCIDACPVDVFQISGRKPWLHGSRQAAPVSETP</sequence>
<keyword evidence="1" id="KW-0813">Transport</keyword>
<keyword evidence="7" id="KW-0411">Iron-sulfur</keyword>
<keyword evidence="6" id="KW-0408">Iron</keyword>
<dbReference type="NCBIfam" id="NF007013">
    <property type="entry name" value="PRK09477.1"/>
    <property type="match status" value="1"/>
</dbReference>
<evidence type="ECO:0000256" key="6">
    <source>
        <dbReference type="ARBA" id="ARBA00023004"/>
    </source>
</evidence>
<evidence type="ECO:0000313" key="11">
    <source>
        <dbReference type="Proteomes" id="UP001595596"/>
    </source>
</evidence>
<feature type="transmembrane region" description="Helical" evidence="8">
    <location>
        <begin position="31"/>
        <end position="51"/>
    </location>
</feature>
<proteinExistence type="predicted"/>
<keyword evidence="3" id="KW-0479">Metal-binding</keyword>
<keyword evidence="4" id="KW-0677">Repeat</keyword>
<protein>
    <submittedName>
        <fullName evidence="10">Quinol dehydrogenase ferredoxin subunit NapH</fullName>
    </submittedName>
</protein>
<feature type="transmembrane region" description="Helical" evidence="8">
    <location>
        <begin position="140"/>
        <end position="158"/>
    </location>
</feature>
<gene>
    <name evidence="10" type="primary">napH</name>
    <name evidence="10" type="ORF">ACFOMP_06345</name>
</gene>
<keyword evidence="8" id="KW-1133">Transmembrane helix</keyword>
<keyword evidence="2" id="KW-0004">4Fe-4S</keyword>
<evidence type="ECO:0000256" key="5">
    <source>
        <dbReference type="ARBA" id="ARBA00022982"/>
    </source>
</evidence>
<evidence type="ECO:0000256" key="3">
    <source>
        <dbReference type="ARBA" id="ARBA00022723"/>
    </source>
</evidence>
<evidence type="ECO:0000256" key="1">
    <source>
        <dbReference type="ARBA" id="ARBA00022448"/>
    </source>
</evidence>
<evidence type="ECO:0000256" key="4">
    <source>
        <dbReference type="ARBA" id="ARBA00022737"/>
    </source>
</evidence>
<accession>A0ABV7RZV7</accession>
<evidence type="ECO:0000256" key="8">
    <source>
        <dbReference type="SAM" id="Phobius"/>
    </source>
</evidence>
<dbReference type="PROSITE" id="PS00198">
    <property type="entry name" value="4FE4S_FER_1"/>
    <property type="match status" value="2"/>
</dbReference>
<dbReference type="PROSITE" id="PS51379">
    <property type="entry name" value="4FE4S_FER_2"/>
    <property type="match status" value="2"/>
</dbReference>
<dbReference type="NCBIfam" id="TIGR02163">
    <property type="entry name" value="napH"/>
    <property type="match status" value="1"/>
</dbReference>
<evidence type="ECO:0000313" key="10">
    <source>
        <dbReference type="EMBL" id="MFC3569067.1"/>
    </source>
</evidence>